<dbReference type="PANTHER" id="PTHR22726">
    <property type="entry name" value="METALLOENDOPEPTIDASE OMA1"/>
    <property type="match status" value="1"/>
</dbReference>
<dbReference type="GO" id="GO:0046872">
    <property type="term" value="F:metal ion binding"/>
    <property type="evidence" value="ECO:0007669"/>
    <property type="project" value="UniProtKB-KW"/>
</dbReference>
<dbReference type="Gene3D" id="3.30.2010.10">
    <property type="entry name" value="Metalloproteases ('zincins'), catalytic domain"/>
    <property type="match status" value="1"/>
</dbReference>
<dbReference type="AlphaFoldDB" id="A0A932FVN8"/>
<protein>
    <submittedName>
        <fullName evidence="8">M48 family metalloprotease</fullName>
    </submittedName>
</protein>
<proteinExistence type="inferred from homology"/>
<dbReference type="GO" id="GO:0051603">
    <property type="term" value="P:proteolysis involved in protein catabolic process"/>
    <property type="evidence" value="ECO:0007669"/>
    <property type="project" value="TreeGrafter"/>
</dbReference>
<comment type="cofactor">
    <cofactor evidence="6">
        <name>Zn(2+)</name>
        <dbReference type="ChEBI" id="CHEBI:29105"/>
    </cofactor>
    <text evidence="6">Binds 1 zinc ion per subunit.</text>
</comment>
<evidence type="ECO:0000256" key="6">
    <source>
        <dbReference type="RuleBase" id="RU003983"/>
    </source>
</evidence>
<dbReference type="GO" id="GO:0004222">
    <property type="term" value="F:metalloendopeptidase activity"/>
    <property type="evidence" value="ECO:0007669"/>
    <property type="project" value="InterPro"/>
</dbReference>
<organism evidence="8 9">
    <name type="scientific">Tectimicrobiota bacterium</name>
    <dbReference type="NCBI Taxonomy" id="2528274"/>
    <lineage>
        <taxon>Bacteria</taxon>
        <taxon>Pseudomonadati</taxon>
        <taxon>Nitrospinota/Tectimicrobiota group</taxon>
        <taxon>Candidatus Tectimicrobiota</taxon>
    </lineage>
</organism>
<keyword evidence="4 6" id="KW-0862">Zinc</keyword>
<dbReference type="EMBL" id="JACPRF010000048">
    <property type="protein sequence ID" value="MBI2875563.1"/>
    <property type="molecule type" value="Genomic_DNA"/>
</dbReference>
<keyword evidence="1 6" id="KW-0645">Protease</keyword>
<evidence type="ECO:0000313" key="8">
    <source>
        <dbReference type="EMBL" id="MBI2875563.1"/>
    </source>
</evidence>
<keyword evidence="2" id="KW-0479">Metal-binding</keyword>
<keyword evidence="5 6" id="KW-0482">Metalloprotease</keyword>
<accession>A0A932FVN8</accession>
<feature type="domain" description="Peptidase M48" evidence="7">
    <location>
        <begin position="69"/>
        <end position="248"/>
    </location>
</feature>
<evidence type="ECO:0000259" key="7">
    <source>
        <dbReference type="Pfam" id="PF01435"/>
    </source>
</evidence>
<evidence type="ECO:0000256" key="2">
    <source>
        <dbReference type="ARBA" id="ARBA00022723"/>
    </source>
</evidence>
<name>A0A932FVN8_UNCTE</name>
<comment type="caution">
    <text evidence="8">The sequence shown here is derived from an EMBL/GenBank/DDBJ whole genome shotgun (WGS) entry which is preliminary data.</text>
</comment>
<dbReference type="InterPro" id="IPR001915">
    <property type="entry name" value="Peptidase_M48"/>
</dbReference>
<evidence type="ECO:0000256" key="1">
    <source>
        <dbReference type="ARBA" id="ARBA00022670"/>
    </source>
</evidence>
<dbReference type="CDD" id="cd07333">
    <property type="entry name" value="M48C_bepA_like"/>
    <property type="match status" value="1"/>
</dbReference>
<dbReference type="InterPro" id="IPR051156">
    <property type="entry name" value="Mito/Outer_Membr_Metalloprot"/>
</dbReference>
<evidence type="ECO:0000256" key="4">
    <source>
        <dbReference type="ARBA" id="ARBA00022833"/>
    </source>
</evidence>
<dbReference type="PANTHER" id="PTHR22726:SF1">
    <property type="entry name" value="METALLOENDOPEPTIDASE OMA1, MITOCHONDRIAL"/>
    <property type="match status" value="1"/>
</dbReference>
<gene>
    <name evidence="8" type="ORF">HYY20_01630</name>
</gene>
<dbReference type="GO" id="GO:0016020">
    <property type="term" value="C:membrane"/>
    <property type="evidence" value="ECO:0007669"/>
    <property type="project" value="TreeGrafter"/>
</dbReference>
<dbReference type="Proteomes" id="UP000769766">
    <property type="component" value="Unassembled WGS sequence"/>
</dbReference>
<keyword evidence="3 6" id="KW-0378">Hydrolase</keyword>
<comment type="similarity">
    <text evidence="6">Belongs to the peptidase M48 family.</text>
</comment>
<evidence type="ECO:0000256" key="3">
    <source>
        <dbReference type="ARBA" id="ARBA00022801"/>
    </source>
</evidence>
<evidence type="ECO:0000313" key="9">
    <source>
        <dbReference type="Proteomes" id="UP000769766"/>
    </source>
</evidence>
<reference evidence="8" key="1">
    <citation type="submission" date="2020-07" db="EMBL/GenBank/DDBJ databases">
        <title>Huge and variable diversity of episymbiotic CPR bacteria and DPANN archaea in groundwater ecosystems.</title>
        <authorList>
            <person name="He C.Y."/>
            <person name="Keren R."/>
            <person name="Whittaker M."/>
            <person name="Farag I.F."/>
            <person name="Doudna J."/>
            <person name="Cate J.H.D."/>
            <person name="Banfield J.F."/>
        </authorList>
    </citation>
    <scope>NUCLEOTIDE SEQUENCE</scope>
    <source>
        <strain evidence="8">NC_groundwater_672_Ag_B-0.1um_62_36</strain>
    </source>
</reference>
<sequence>MELGSSGKSRPTLIAFVLGIALLASSCASSGINKGQFNMISLSEEVEAGRMYSQRIEKELKVLRLQVLEEYVELLGQRIARNSDQTDIIYHFKVIENDQVNAFTLPGGFIYVHTGLIEACKTEAQLASVLAHEIGHVAARHWAETVSLQTGLETISSIVVQILGVPRVWQQQALQLAIGLGFMAYSRSQEAEADRLGARYLANTGYNPRGMVEMFEILQAQHDKEPSRFSAIFASHPLTSDRIVQARREIQHLPPPEGPDKPIVNTPQFSIIKSYFVKD</sequence>
<evidence type="ECO:0000256" key="5">
    <source>
        <dbReference type="ARBA" id="ARBA00023049"/>
    </source>
</evidence>
<dbReference type="Pfam" id="PF01435">
    <property type="entry name" value="Peptidase_M48"/>
    <property type="match status" value="1"/>
</dbReference>